<evidence type="ECO:0000256" key="15">
    <source>
        <dbReference type="SAM" id="Phobius"/>
    </source>
</evidence>
<dbReference type="GO" id="GO:0048544">
    <property type="term" value="P:recognition of pollen"/>
    <property type="evidence" value="ECO:0007669"/>
    <property type="project" value="InterPro"/>
</dbReference>
<keyword evidence="15" id="KW-0812">Transmembrane</keyword>
<keyword evidence="15" id="KW-1133">Transmembrane helix</keyword>
<dbReference type="CDD" id="cd01098">
    <property type="entry name" value="PAN_AP_plant"/>
    <property type="match status" value="1"/>
</dbReference>
<evidence type="ECO:0000256" key="9">
    <source>
        <dbReference type="ARBA" id="ARBA00023157"/>
    </source>
</evidence>
<dbReference type="PROSITE" id="PS50011">
    <property type="entry name" value="PROTEIN_KINASE_DOM"/>
    <property type="match status" value="1"/>
</dbReference>
<organism evidence="19 20">
    <name type="scientific">Dillenia turbinata</name>
    <dbReference type="NCBI Taxonomy" id="194707"/>
    <lineage>
        <taxon>Eukaryota</taxon>
        <taxon>Viridiplantae</taxon>
        <taxon>Streptophyta</taxon>
        <taxon>Embryophyta</taxon>
        <taxon>Tracheophyta</taxon>
        <taxon>Spermatophyta</taxon>
        <taxon>Magnoliopsida</taxon>
        <taxon>eudicotyledons</taxon>
        <taxon>Gunneridae</taxon>
        <taxon>Pentapetalae</taxon>
        <taxon>Dilleniales</taxon>
        <taxon>Dilleniaceae</taxon>
        <taxon>Dillenia</taxon>
    </lineage>
</organism>
<dbReference type="InterPro" id="IPR036426">
    <property type="entry name" value="Bulb-type_lectin_dom_sf"/>
</dbReference>
<evidence type="ECO:0000259" key="16">
    <source>
        <dbReference type="PROSITE" id="PS50011"/>
    </source>
</evidence>
<comment type="caution">
    <text evidence="19">The sequence shown here is derived from an EMBL/GenBank/DDBJ whole genome shotgun (WGS) entry which is preliminary data.</text>
</comment>
<evidence type="ECO:0000259" key="17">
    <source>
        <dbReference type="PROSITE" id="PS50927"/>
    </source>
</evidence>
<keyword evidence="6 13" id="KW-0547">Nucleotide-binding</keyword>
<evidence type="ECO:0000313" key="20">
    <source>
        <dbReference type="Proteomes" id="UP001370490"/>
    </source>
</evidence>
<keyword evidence="4 13" id="KW-0808">Transferase</keyword>
<dbReference type="SMART" id="SM00220">
    <property type="entry name" value="S_TKc"/>
    <property type="match status" value="1"/>
</dbReference>
<dbReference type="Pfam" id="PF01453">
    <property type="entry name" value="B_lectin"/>
    <property type="match status" value="1"/>
</dbReference>
<dbReference type="InterPro" id="IPR024171">
    <property type="entry name" value="SRK-like_kinase"/>
</dbReference>
<evidence type="ECO:0000256" key="13">
    <source>
        <dbReference type="PIRNR" id="PIRNR000641"/>
    </source>
</evidence>
<reference evidence="19 20" key="1">
    <citation type="submission" date="2023-12" db="EMBL/GenBank/DDBJ databases">
        <title>A high-quality genome assembly for Dillenia turbinata (Dilleniales).</title>
        <authorList>
            <person name="Chanderbali A."/>
        </authorList>
    </citation>
    <scope>NUCLEOTIDE SEQUENCE [LARGE SCALE GENOMIC DNA]</scope>
    <source>
        <strain evidence="19">LSX21</strain>
        <tissue evidence="19">Leaf</tissue>
    </source>
</reference>
<feature type="domain" description="Protein kinase" evidence="16">
    <location>
        <begin position="542"/>
        <end position="846"/>
    </location>
</feature>
<keyword evidence="8 13" id="KW-0067">ATP-binding</keyword>
<keyword evidence="2" id="KW-1003">Cell membrane</keyword>
<feature type="transmembrane region" description="Helical" evidence="15">
    <location>
        <begin position="462"/>
        <end position="481"/>
    </location>
</feature>
<keyword evidence="5" id="KW-0732">Signal</keyword>
<dbReference type="GO" id="GO:0004674">
    <property type="term" value="F:protein serine/threonine kinase activity"/>
    <property type="evidence" value="ECO:0007669"/>
    <property type="project" value="UniProtKB-KW"/>
</dbReference>
<dbReference type="InterPro" id="IPR008271">
    <property type="entry name" value="Ser/Thr_kinase_AS"/>
</dbReference>
<dbReference type="SUPFAM" id="SSF51110">
    <property type="entry name" value="alpha-D-mannose-specific plant lectins"/>
    <property type="match status" value="1"/>
</dbReference>
<feature type="region of interest" description="Disordered" evidence="14">
    <location>
        <begin position="862"/>
        <end position="884"/>
    </location>
</feature>
<evidence type="ECO:0000256" key="1">
    <source>
        <dbReference type="ARBA" id="ARBA00004251"/>
    </source>
</evidence>
<dbReference type="Pfam" id="PF00954">
    <property type="entry name" value="S_locus_glycop"/>
    <property type="match status" value="1"/>
</dbReference>
<sequence>MMFLRIMKSYEFLPKHLLFFYILVFLLSVPTWASRDTLYIKQSIKDGETLVSARELFELGFFSPNNISPPKRYLGIWYHNLSPQTIVWAANKDQPLLDSSGVFSLEDDATLRVGDGKEKTCWSTPSSSTTERGNISVVLQDNGNLILQGNERIWDRFNDDYSNTLLPEMKLDNSHVLTSWKNDDNPSTGDFTFDAYQQGMNQFVIKNQSEIYWLSGWSQGSVSFNDMPVTLSDMLNQSTTRTSTTATSQELTSTIDFSRIYNRTTYDVYNRLVMNSSGEINYLKWNKKSESWELIWKHPDQGNPCSLFNVCGEFSMCNASETPICTCLPGFIPNSADAWASDDYSGGCARKEIGCEKNDTFVTIRSIANVGYADTTMPVKNETYCKNECLSKCCNAYLFKGQIRKDSSTCWLWSSLMDLKVDSAGRYNVSIRLSAAASVPLQGSGSDNIQKKDPEQLLKPEIMILIIVASTVLLIVAVCFMRRRIALGKAGKEEIQETAMSEIGSETSEKALLSSVGLSDEKLGIDVPYYNYRTLLVATDNFSTRNKLGQGGFGPVYKVHSSSYVLMPPFLTTMVLTHFEKCPQGKLPEGQYIAVKRLSRSSVQGLEEFKNEVLLIAKLQHRNLVRLLGYCLRGEEKVLVYEYMPNKSLDSFIFDSRKCSLLNWERRYDIIMGIARGLVYLHQDSRLRIIHRDLKTSNILLDEDMNPKISDFGLARIFGGNQIQASTDRVIGTFGYMSPEYAIDGLFSIKSDVYSFGVVILEVISGKRNTGSHQSKEALSLLGYAWKLWSESKGLELMDESLREAYDESEVLKCFQVGLLCVQDDEYDRPTMSRALFMLASENPSLPTPKQPLFALKGRRAASASSAQSNTASEIELTVTVEGR</sequence>
<evidence type="ECO:0000256" key="12">
    <source>
        <dbReference type="ARBA" id="ARBA00048679"/>
    </source>
</evidence>
<dbReference type="GO" id="GO:0005886">
    <property type="term" value="C:plasma membrane"/>
    <property type="evidence" value="ECO:0007669"/>
    <property type="project" value="UniProtKB-SubCell"/>
</dbReference>
<dbReference type="Gene3D" id="1.10.510.10">
    <property type="entry name" value="Transferase(Phosphotransferase) domain 1"/>
    <property type="match status" value="1"/>
</dbReference>
<dbReference type="InterPro" id="IPR000858">
    <property type="entry name" value="S_locus_glycoprot_dom"/>
</dbReference>
<dbReference type="InterPro" id="IPR001480">
    <property type="entry name" value="Bulb-type_lectin_dom"/>
</dbReference>
<keyword evidence="15" id="KW-0472">Membrane</keyword>
<gene>
    <name evidence="19" type="ORF">RJ641_018174</name>
</gene>
<dbReference type="SMART" id="SM00108">
    <property type="entry name" value="B_lectin"/>
    <property type="match status" value="1"/>
</dbReference>
<evidence type="ECO:0000256" key="3">
    <source>
        <dbReference type="ARBA" id="ARBA00022527"/>
    </source>
</evidence>
<dbReference type="AlphaFoldDB" id="A0AAN8UIG9"/>
<dbReference type="GO" id="GO:0005524">
    <property type="term" value="F:ATP binding"/>
    <property type="evidence" value="ECO:0007669"/>
    <property type="project" value="UniProtKB-KW"/>
</dbReference>
<keyword evidence="10" id="KW-0325">Glycoprotein</keyword>
<comment type="catalytic activity">
    <reaction evidence="11 13">
        <text>L-threonyl-[protein] + ATP = O-phospho-L-threonyl-[protein] + ADP + H(+)</text>
        <dbReference type="Rhea" id="RHEA:46608"/>
        <dbReference type="Rhea" id="RHEA-COMP:11060"/>
        <dbReference type="Rhea" id="RHEA-COMP:11605"/>
        <dbReference type="ChEBI" id="CHEBI:15378"/>
        <dbReference type="ChEBI" id="CHEBI:30013"/>
        <dbReference type="ChEBI" id="CHEBI:30616"/>
        <dbReference type="ChEBI" id="CHEBI:61977"/>
        <dbReference type="ChEBI" id="CHEBI:456216"/>
        <dbReference type="EC" id="2.7.11.1"/>
    </reaction>
</comment>
<name>A0AAN8UIG9_9MAGN</name>
<protein>
    <recommendedName>
        <fullName evidence="13">Receptor-like serine/threonine-protein kinase</fullName>
        <ecNumber evidence="13">2.7.11.1</ecNumber>
    </recommendedName>
</protein>
<keyword evidence="3 13" id="KW-0723">Serine/threonine-protein kinase</keyword>
<proteinExistence type="inferred from homology"/>
<dbReference type="FunFam" id="3.30.200.20:FF:000910">
    <property type="entry name" value="Cysteine-rich receptor-like protein kinase 11"/>
    <property type="match status" value="1"/>
</dbReference>
<comment type="similarity">
    <text evidence="13">Belongs to the protein kinase superfamily. Ser/Thr protein kinase family.</text>
</comment>
<dbReference type="InterPro" id="IPR011009">
    <property type="entry name" value="Kinase-like_dom_sf"/>
</dbReference>
<dbReference type="PIRSF" id="PIRSF000641">
    <property type="entry name" value="SRK"/>
    <property type="match status" value="1"/>
</dbReference>
<feature type="domain" description="Apple" evidence="18">
    <location>
        <begin position="355"/>
        <end position="434"/>
    </location>
</feature>
<dbReference type="PROSITE" id="PS50948">
    <property type="entry name" value="PAN"/>
    <property type="match status" value="1"/>
</dbReference>
<dbReference type="Proteomes" id="UP001370490">
    <property type="component" value="Unassembled WGS sequence"/>
</dbReference>
<evidence type="ECO:0000256" key="8">
    <source>
        <dbReference type="ARBA" id="ARBA00022840"/>
    </source>
</evidence>
<keyword evidence="7 13" id="KW-0418">Kinase</keyword>
<dbReference type="Gene3D" id="2.90.10.10">
    <property type="entry name" value="Bulb-type lectin domain"/>
    <property type="match status" value="1"/>
</dbReference>
<dbReference type="EMBL" id="JBAMMX010000023">
    <property type="protein sequence ID" value="KAK6917423.1"/>
    <property type="molecule type" value="Genomic_DNA"/>
</dbReference>
<evidence type="ECO:0000256" key="2">
    <source>
        <dbReference type="ARBA" id="ARBA00022475"/>
    </source>
</evidence>
<dbReference type="InterPro" id="IPR001245">
    <property type="entry name" value="Ser-Thr/Tyr_kinase_cat_dom"/>
</dbReference>
<accession>A0AAN8UIG9</accession>
<evidence type="ECO:0000256" key="10">
    <source>
        <dbReference type="ARBA" id="ARBA00023180"/>
    </source>
</evidence>
<dbReference type="PANTHER" id="PTHR27002:SF1111">
    <property type="entry name" value="NON-SPECIFIC SERINE_THREONINE PROTEIN KINASE"/>
    <property type="match status" value="1"/>
</dbReference>
<dbReference type="InterPro" id="IPR000719">
    <property type="entry name" value="Prot_kinase_dom"/>
</dbReference>
<dbReference type="CDD" id="cd14066">
    <property type="entry name" value="STKc_IRAK"/>
    <property type="match status" value="1"/>
</dbReference>
<evidence type="ECO:0000256" key="4">
    <source>
        <dbReference type="ARBA" id="ARBA00022679"/>
    </source>
</evidence>
<dbReference type="EC" id="2.7.11.1" evidence="13"/>
<dbReference type="PANTHER" id="PTHR27002">
    <property type="entry name" value="RECEPTOR-LIKE SERINE/THREONINE-PROTEIN KINASE SD1-8"/>
    <property type="match status" value="1"/>
</dbReference>
<comment type="subcellular location">
    <subcellularLocation>
        <location evidence="1">Cell membrane</location>
        <topology evidence="1">Single-pass type I membrane protein</topology>
    </subcellularLocation>
</comment>
<dbReference type="PROSITE" id="PS50927">
    <property type="entry name" value="BULB_LECTIN"/>
    <property type="match status" value="1"/>
</dbReference>
<keyword evidence="20" id="KW-1185">Reference proteome</keyword>
<evidence type="ECO:0000256" key="5">
    <source>
        <dbReference type="ARBA" id="ARBA00022729"/>
    </source>
</evidence>
<evidence type="ECO:0000259" key="18">
    <source>
        <dbReference type="PROSITE" id="PS50948"/>
    </source>
</evidence>
<dbReference type="FunFam" id="1.10.510.10:FF:000060">
    <property type="entry name" value="G-type lectin S-receptor-like serine/threonine-protein kinase"/>
    <property type="match status" value="1"/>
</dbReference>
<evidence type="ECO:0000256" key="7">
    <source>
        <dbReference type="ARBA" id="ARBA00022777"/>
    </source>
</evidence>
<evidence type="ECO:0000313" key="19">
    <source>
        <dbReference type="EMBL" id="KAK6917423.1"/>
    </source>
</evidence>
<evidence type="ECO:0000256" key="6">
    <source>
        <dbReference type="ARBA" id="ARBA00022741"/>
    </source>
</evidence>
<feature type="compositionally biased region" description="Low complexity" evidence="14">
    <location>
        <begin position="862"/>
        <end position="873"/>
    </location>
</feature>
<dbReference type="PROSITE" id="PS00108">
    <property type="entry name" value="PROTEIN_KINASE_ST"/>
    <property type="match status" value="1"/>
</dbReference>
<comment type="catalytic activity">
    <reaction evidence="12 13">
        <text>L-seryl-[protein] + ATP = O-phospho-L-seryl-[protein] + ADP + H(+)</text>
        <dbReference type="Rhea" id="RHEA:17989"/>
        <dbReference type="Rhea" id="RHEA-COMP:9863"/>
        <dbReference type="Rhea" id="RHEA-COMP:11604"/>
        <dbReference type="ChEBI" id="CHEBI:15378"/>
        <dbReference type="ChEBI" id="CHEBI:29999"/>
        <dbReference type="ChEBI" id="CHEBI:30616"/>
        <dbReference type="ChEBI" id="CHEBI:83421"/>
        <dbReference type="ChEBI" id="CHEBI:456216"/>
        <dbReference type="EC" id="2.7.11.1"/>
    </reaction>
</comment>
<evidence type="ECO:0000256" key="14">
    <source>
        <dbReference type="SAM" id="MobiDB-lite"/>
    </source>
</evidence>
<evidence type="ECO:0000256" key="11">
    <source>
        <dbReference type="ARBA" id="ARBA00047899"/>
    </source>
</evidence>
<dbReference type="Gene3D" id="3.30.200.20">
    <property type="entry name" value="Phosphorylase Kinase, domain 1"/>
    <property type="match status" value="1"/>
</dbReference>
<dbReference type="SUPFAM" id="SSF56112">
    <property type="entry name" value="Protein kinase-like (PK-like)"/>
    <property type="match status" value="1"/>
</dbReference>
<feature type="domain" description="Bulb-type lectin" evidence="17">
    <location>
        <begin position="35"/>
        <end position="160"/>
    </location>
</feature>
<dbReference type="CDD" id="cd00028">
    <property type="entry name" value="B_lectin"/>
    <property type="match status" value="1"/>
</dbReference>
<keyword evidence="9" id="KW-1015">Disulfide bond</keyword>
<dbReference type="InterPro" id="IPR003609">
    <property type="entry name" value="Pan_app"/>
</dbReference>
<dbReference type="Pfam" id="PF08276">
    <property type="entry name" value="PAN_2"/>
    <property type="match status" value="1"/>
</dbReference>
<dbReference type="Pfam" id="PF07714">
    <property type="entry name" value="PK_Tyr_Ser-Thr"/>
    <property type="match status" value="1"/>
</dbReference>